<dbReference type="Proteomes" id="UP000309997">
    <property type="component" value="Unassembled WGS sequence"/>
</dbReference>
<proteinExistence type="predicted"/>
<reference evidence="1 2" key="1">
    <citation type="journal article" date="2024" name="Plant Biotechnol. J.">
        <title>Genome and CRISPR/Cas9 system of a widespread forest tree (Populus alba) in the world.</title>
        <authorList>
            <person name="Liu Y.J."/>
            <person name="Jiang P.F."/>
            <person name="Han X.M."/>
            <person name="Li X.Y."/>
            <person name="Wang H.M."/>
            <person name="Wang Y.J."/>
            <person name="Wang X.X."/>
            <person name="Zeng Q.Y."/>
        </authorList>
    </citation>
    <scope>NUCLEOTIDE SEQUENCE [LARGE SCALE GENOMIC DNA]</scope>
    <source>
        <strain evidence="2">cv. PAL-ZL1</strain>
    </source>
</reference>
<organism evidence="1 2">
    <name type="scientific">Populus alba</name>
    <name type="common">White poplar</name>
    <dbReference type="NCBI Taxonomy" id="43335"/>
    <lineage>
        <taxon>Eukaryota</taxon>
        <taxon>Viridiplantae</taxon>
        <taxon>Streptophyta</taxon>
        <taxon>Embryophyta</taxon>
        <taxon>Tracheophyta</taxon>
        <taxon>Spermatophyta</taxon>
        <taxon>Magnoliopsida</taxon>
        <taxon>eudicotyledons</taxon>
        <taxon>Gunneridae</taxon>
        <taxon>Pentapetalae</taxon>
        <taxon>rosids</taxon>
        <taxon>fabids</taxon>
        <taxon>Malpighiales</taxon>
        <taxon>Salicaceae</taxon>
        <taxon>Saliceae</taxon>
        <taxon>Populus</taxon>
    </lineage>
</organism>
<evidence type="ECO:0000313" key="2">
    <source>
        <dbReference type="Proteomes" id="UP000309997"/>
    </source>
</evidence>
<accession>A0ACC4BDY7</accession>
<dbReference type="EMBL" id="RCHU02000011">
    <property type="protein sequence ID" value="KAL3576793.1"/>
    <property type="molecule type" value="Genomic_DNA"/>
</dbReference>
<keyword evidence="2" id="KW-1185">Reference proteome</keyword>
<sequence length="70" mass="7410">MRFCCGMPVLAGDARSFLVLRCSAGVIYVKPNKLLSTLLHSSAGEMLLPVCLSVFLTHLALAVASGERSS</sequence>
<gene>
    <name evidence="1" type="ORF">D5086_022076</name>
</gene>
<comment type="caution">
    <text evidence="1">The sequence shown here is derived from an EMBL/GenBank/DDBJ whole genome shotgun (WGS) entry which is preliminary data.</text>
</comment>
<name>A0ACC4BDY7_POPAL</name>
<protein>
    <submittedName>
        <fullName evidence="1">Uncharacterized protein</fullName>
    </submittedName>
</protein>
<evidence type="ECO:0000313" key="1">
    <source>
        <dbReference type="EMBL" id="KAL3576793.1"/>
    </source>
</evidence>